<evidence type="ECO:0000256" key="5">
    <source>
        <dbReference type="ARBA" id="ARBA00023251"/>
    </source>
</evidence>
<evidence type="ECO:0000256" key="2">
    <source>
        <dbReference type="ARBA" id="ARBA00022448"/>
    </source>
</evidence>
<evidence type="ECO:0000313" key="7">
    <source>
        <dbReference type="EMBL" id="GEN81679.1"/>
    </source>
</evidence>
<reference evidence="7 8" key="1">
    <citation type="submission" date="2019-07" db="EMBL/GenBank/DDBJ databases">
        <title>Whole genome shotgun sequence of Actinotalea fermentans NBRC 105374.</title>
        <authorList>
            <person name="Hosoyama A."/>
            <person name="Uohara A."/>
            <person name="Ohji S."/>
            <person name="Ichikawa N."/>
        </authorList>
    </citation>
    <scope>NUCLEOTIDE SEQUENCE [LARGE SCALE GENOMIC DNA]</scope>
    <source>
        <strain evidence="7 8">NBRC 105374</strain>
    </source>
</reference>
<dbReference type="PANTHER" id="PTHR42711">
    <property type="entry name" value="ABC TRANSPORTER ATP-BINDING PROTEIN"/>
    <property type="match status" value="1"/>
</dbReference>
<dbReference type="Gene3D" id="3.40.50.300">
    <property type="entry name" value="P-loop containing nucleotide triphosphate hydrolases"/>
    <property type="match status" value="1"/>
</dbReference>
<keyword evidence="8" id="KW-1185">Reference proteome</keyword>
<evidence type="ECO:0000313" key="8">
    <source>
        <dbReference type="Proteomes" id="UP000321484"/>
    </source>
</evidence>
<dbReference type="PANTHER" id="PTHR42711:SF19">
    <property type="entry name" value="DOXORUBICIN RESISTANCE ATP-BINDING PROTEIN DRRA"/>
    <property type="match status" value="1"/>
</dbReference>
<name>A0A511Z2M0_9CELL</name>
<dbReference type="SMART" id="SM00382">
    <property type="entry name" value="AAA"/>
    <property type="match status" value="1"/>
</dbReference>
<dbReference type="GO" id="GO:0016887">
    <property type="term" value="F:ATP hydrolysis activity"/>
    <property type="evidence" value="ECO:0007669"/>
    <property type="project" value="InterPro"/>
</dbReference>
<dbReference type="Proteomes" id="UP000321484">
    <property type="component" value="Unassembled WGS sequence"/>
</dbReference>
<dbReference type="AlphaFoldDB" id="A0A511Z2M0"/>
<accession>A0A511Z2M0</accession>
<dbReference type="SUPFAM" id="SSF52540">
    <property type="entry name" value="P-loop containing nucleoside triphosphate hydrolases"/>
    <property type="match status" value="1"/>
</dbReference>
<dbReference type="InterPro" id="IPR003439">
    <property type="entry name" value="ABC_transporter-like_ATP-bd"/>
</dbReference>
<dbReference type="GO" id="GO:0005886">
    <property type="term" value="C:plasma membrane"/>
    <property type="evidence" value="ECO:0007669"/>
    <property type="project" value="UniProtKB-SubCell"/>
</dbReference>
<dbReference type="OrthoDB" id="9804819at2"/>
<dbReference type="InterPro" id="IPR027417">
    <property type="entry name" value="P-loop_NTPase"/>
</dbReference>
<sequence>MPTSTRPTPVATTTDWAFRAQDVTKVYKGGKRANDGLTLRIEPGEVYGLLGPNGAGKSTLVKQVIGLLAPTSGTLHVGPYDIVEHPEIARQLCSYLPQAQMPIDSFKVTEAIELTGRIRGGERAAVRARADELVDALDIGEWRGDIGAKLSGGVKRLVGFAMATVVPGRLVILDEPTNDVDPLRRRLLWQQVRALSDLGCAVLLVTHNVLEAEKAVDRLAVVMDGRIVAEGTPSSLKAEDRGRMRLQVMLTPGSPTPDAPAWYRSPVRVGNNLVGTVAEADTGASIAWAQGLVDAGAAEEYALAASTLEDAYVRLTGHVSDDAEG</sequence>
<evidence type="ECO:0000259" key="6">
    <source>
        <dbReference type="PROSITE" id="PS50893"/>
    </source>
</evidence>
<comment type="subcellular location">
    <subcellularLocation>
        <location evidence="1">Cell membrane</location>
        <topology evidence="1">Peripheral membrane protein</topology>
    </subcellularLocation>
</comment>
<comment type="caution">
    <text evidence="7">The sequence shown here is derived from an EMBL/GenBank/DDBJ whole genome shotgun (WGS) entry which is preliminary data.</text>
</comment>
<dbReference type="RefSeq" id="WP_146820112.1">
    <property type="nucleotide sequence ID" value="NZ_BJYK01000017.1"/>
</dbReference>
<dbReference type="GO" id="GO:0046677">
    <property type="term" value="P:response to antibiotic"/>
    <property type="evidence" value="ECO:0007669"/>
    <property type="project" value="UniProtKB-KW"/>
</dbReference>
<evidence type="ECO:0000256" key="1">
    <source>
        <dbReference type="ARBA" id="ARBA00004202"/>
    </source>
</evidence>
<proteinExistence type="predicted"/>
<evidence type="ECO:0000256" key="3">
    <source>
        <dbReference type="ARBA" id="ARBA00022741"/>
    </source>
</evidence>
<gene>
    <name evidence="7" type="ORF">AFE02nite_34130</name>
</gene>
<keyword evidence="2" id="KW-0813">Transport</keyword>
<organism evidence="7 8">
    <name type="scientific">Actinotalea fermentans</name>
    <dbReference type="NCBI Taxonomy" id="43671"/>
    <lineage>
        <taxon>Bacteria</taxon>
        <taxon>Bacillati</taxon>
        <taxon>Actinomycetota</taxon>
        <taxon>Actinomycetes</taxon>
        <taxon>Micrococcales</taxon>
        <taxon>Cellulomonadaceae</taxon>
        <taxon>Actinotalea</taxon>
    </lineage>
</organism>
<dbReference type="PROSITE" id="PS50893">
    <property type="entry name" value="ABC_TRANSPORTER_2"/>
    <property type="match status" value="1"/>
</dbReference>
<feature type="domain" description="ABC transporter" evidence="6">
    <location>
        <begin position="18"/>
        <end position="249"/>
    </location>
</feature>
<dbReference type="InterPro" id="IPR050763">
    <property type="entry name" value="ABC_transporter_ATP-binding"/>
</dbReference>
<protein>
    <submittedName>
        <fullName evidence="7">Multidrug ABC transporter ATP-binding protein</fullName>
    </submittedName>
</protein>
<dbReference type="InterPro" id="IPR003593">
    <property type="entry name" value="AAA+_ATPase"/>
</dbReference>
<evidence type="ECO:0000256" key="4">
    <source>
        <dbReference type="ARBA" id="ARBA00022840"/>
    </source>
</evidence>
<dbReference type="Pfam" id="PF00005">
    <property type="entry name" value="ABC_tran"/>
    <property type="match status" value="1"/>
</dbReference>
<keyword evidence="4 7" id="KW-0067">ATP-binding</keyword>
<dbReference type="EMBL" id="BJYK01000017">
    <property type="protein sequence ID" value="GEN81679.1"/>
    <property type="molecule type" value="Genomic_DNA"/>
</dbReference>
<keyword evidence="5" id="KW-0046">Antibiotic resistance</keyword>
<keyword evidence="3" id="KW-0547">Nucleotide-binding</keyword>
<dbReference type="GO" id="GO:0005524">
    <property type="term" value="F:ATP binding"/>
    <property type="evidence" value="ECO:0007669"/>
    <property type="project" value="UniProtKB-KW"/>
</dbReference>